<organism evidence="3 4">
    <name type="scientific">Corynebacterium alimapuense</name>
    <dbReference type="NCBI Taxonomy" id="1576874"/>
    <lineage>
        <taxon>Bacteria</taxon>
        <taxon>Bacillati</taxon>
        <taxon>Actinomycetota</taxon>
        <taxon>Actinomycetes</taxon>
        <taxon>Mycobacteriales</taxon>
        <taxon>Corynebacteriaceae</taxon>
        <taxon>Corynebacterium</taxon>
    </lineage>
</organism>
<dbReference type="Pfam" id="PF21531">
    <property type="entry name" value="Rv2175c_wHTH"/>
    <property type="match status" value="1"/>
</dbReference>
<comment type="caution">
    <text evidence="3">The sequence shown here is derived from an EMBL/GenBank/DDBJ whole genome shotgun (WGS) entry which is preliminary data.</text>
</comment>
<dbReference type="OrthoDB" id="3784042at2"/>
<evidence type="ECO:0000259" key="2">
    <source>
        <dbReference type="Pfam" id="PF21531"/>
    </source>
</evidence>
<dbReference type="Pfam" id="PF18367">
    <property type="entry name" value="Rv2175c_C"/>
    <property type="match status" value="1"/>
</dbReference>
<dbReference type="RefSeq" id="WP_123047547.1">
    <property type="nucleotide sequence ID" value="NZ_PTJO01000003.1"/>
</dbReference>
<dbReference type="AlphaFoldDB" id="A0A3M8K8J8"/>
<evidence type="ECO:0000313" key="3">
    <source>
        <dbReference type="EMBL" id="RNE49500.1"/>
    </source>
</evidence>
<dbReference type="GO" id="GO:0003677">
    <property type="term" value="F:DNA binding"/>
    <property type="evidence" value="ECO:0007669"/>
    <property type="project" value="UniProtKB-KW"/>
</dbReference>
<dbReference type="Proteomes" id="UP000266975">
    <property type="component" value="Unassembled WGS sequence"/>
</dbReference>
<proteinExistence type="predicted"/>
<accession>A0A3M8K8J8</accession>
<dbReference type="EMBL" id="PTJO01000003">
    <property type="protein sequence ID" value="RNE49500.1"/>
    <property type="molecule type" value="Genomic_DNA"/>
</dbReference>
<sequence>MNSKDNLSTGSLEKLLADETLLSLPEAAELMGVPITRVYDLLTDRKLIAYVSDSGRCIPASLFGGNTTTGKFVPGVITLLTDGGYSDVEILEYLFTEDDSLPGRPVEALHGQLAREVVRRAQAMAI</sequence>
<keyword evidence="3" id="KW-0238">DNA-binding</keyword>
<evidence type="ECO:0000313" key="4">
    <source>
        <dbReference type="Proteomes" id="UP000266975"/>
    </source>
</evidence>
<evidence type="ECO:0000259" key="1">
    <source>
        <dbReference type="Pfam" id="PF18367"/>
    </source>
</evidence>
<dbReference type="InterPro" id="IPR041098">
    <property type="entry name" value="Rv2175c_C"/>
</dbReference>
<protein>
    <submittedName>
        <fullName evidence="3">DNA-binding protein</fullName>
    </submittedName>
</protein>
<keyword evidence="4" id="KW-1185">Reference proteome</keyword>
<gene>
    <name evidence="3" type="ORF">C5L39_03875</name>
</gene>
<dbReference type="InterPro" id="IPR048576">
    <property type="entry name" value="Rv2175c_wHTH"/>
</dbReference>
<name>A0A3M8K8J8_9CORY</name>
<feature type="domain" description="DNA-binding protein Rv2175c wHTH" evidence="2">
    <location>
        <begin position="15"/>
        <end position="63"/>
    </location>
</feature>
<feature type="domain" description="Rv2175c C-terminal" evidence="1">
    <location>
        <begin position="71"/>
        <end position="125"/>
    </location>
</feature>
<reference evidence="3 4" key="1">
    <citation type="submission" date="2018-02" db="EMBL/GenBank/DDBJ databases">
        <title>Corynebacterium alimpuense sp. nov., a marine obligate actinomycete isolated from sediments of Valparaiso bay, Chile.</title>
        <authorList>
            <person name="Claverias F."/>
            <person name="Gonzales-Siles L."/>
            <person name="Salva-Serra F."/>
            <person name="Inganaes E."/>
            <person name="Molin K."/>
            <person name="Cumsille A."/>
            <person name="Undabarrena A."/>
            <person name="Couve E."/>
            <person name="Moore E.R.B."/>
            <person name="Gomila M."/>
            <person name="Camara B."/>
        </authorList>
    </citation>
    <scope>NUCLEOTIDE SEQUENCE [LARGE SCALE GENOMIC DNA]</scope>
    <source>
        <strain evidence="3 4">CCUG 69366</strain>
    </source>
</reference>